<dbReference type="EMBL" id="AWWH01000011">
    <property type="protein sequence ID" value="ETA75088.1"/>
    <property type="molecule type" value="Genomic_DNA"/>
</dbReference>
<keyword evidence="4" id="KW-1185">Reference proteome</keyword>
<dbReference type="RefSeq" id="WP_023858687.1">
    <property type="nucleotide sequence ID" value="NZ_AWWH01000011.1"/>
</dbReference>
<dbReference type="Pfam" id="PF06810">
    <property type="entry name" value="Phage_scaffold"/>
    <property type="match status" value="1"/>
</dbReference>
<evidence type="ECO:0000313" key="4">
    <source>
        <dbReference type="Proteomes" id="UP000018559"/>
    </source>
</evidence>
<dbReference type="Proteomes" id="UP000018559">
    <property type="component" value="Unassembled WGS sequence"/>
</dbReference>
<dbReference type="InterPro" id="IPR009636">
    <property type="entry name" value="SCAF"/>
</dbReference>
<dbReference type="PATRIC" id="fig|1392007.3.peg.71"/>
<comment type="caution">
    <text evidence="3">The sequence shown here is derived from an EMBL/GenBank/DDBJ whole genome shotgun (WGS) entry which is preliminary data.</text>
</comment>
<feature type="compositionally biased region" description="Polar residues" evidence="2">
    <location>
        <begin position="152"/>
        <end position="165"/>
    </location>
</feature>
<organism evidence="3 4">
    <name type="scientific">Ligilactobacillus equi DPC 6820</name>
    <dbReference type="NCBI Taxonomy" id="1392007"/>
    <lineage>
        <taxon>Bacteria</taxon>
        <taxon>Bacillati</taxon>
        <taxon>Bacillota</taxon>
        <taxon>Bacilli</taxon>
        <taxon>Lactobacillales</taxon>
        <taxon>Lactobacillaceae</taxon>
        <taxon>Ligilactobacillus</taxon>
    </lineage>
</organism>
<accession>V7I0V6</accession>
<feature type="region of interest" description="Disordered" evidence="2">
    <location>
        <begin position="152"/>
        <end position="175"/>
    </location>
</feature>
<feature type="coiled-coil region" evidence="1">
    <location>
        <begin position="65"/>
        <end position="92"/>
    </location>
</feature>
<keyword evidence="1" id="KW-0175">Coiled coil</keyword>
<gene>
    <name evidence="3" type="ORF">LEQ_1146</name>
</gene>
<protein>
    <submittedName>
        <fullName evidence="3">Phage minor structural protein GP20</fullName>
    </submittedName>
</protein>
<name>V7I0V6_9LACO</name>
<reference evidence="3 4" key="1">
    <citation type="journal article" date="2014" name="Genome Announc.">
        <title>The Genome of the Predominant Equine Lactobacillus Species, Lactobacillus equi, Is Reflective of Its Lifestyle Adaptations to an Herbivorous Host.</title>
        <authorList>
            <person name="O'Donnell M.M."/>
            <person name="Harris H.M."/>
            <person name="O'Toole P.W."/>
            <person name="Ross R.P."/>
        </authorList>
    </citation>
    <scope>NUCLEOTIDE SEQUENCE [LARGE SCALE GENOMIC DNA]</scope>
    <source>
        <strain evidence="3 4">DPC 6820</strain>
    </source>
</reference>
<evidence type="ECO:0000313" key="3">
    <source>
        <dbReference type="EMBL" id="ETA75088.1"/>
    </source>
</evidence>
<sequence length="203" mass="22605">MKRDFLKEQGLTEEQINAVMAQYGQEVNPLQDQIHNLTAERDGYVKQLGERDNQLKDLSAKAKGNEELQATIDKLKKSAQEAETNYHNELAKQQKSFAIDKALTGAGALNNKAVSALLNMDNVEYKEGTLTGLDDQLTALKESDGYLFKQETQQPQDTGKVTITAGQPKPNTGAKIDLSKATYQEIMAFKEEHPQEYAELAEQ</sequence>
<dbReference type="AlphaFoldDB" id="V7I0V6"/>
<evidence type="ECO:0000256" key="1">
    <source>
        <dbReference type="SAM" id="Coils"/>
    </source>
</evidence>
<proteinExistence type="predicted"/>
<evidence type="ECO:0000256" key="2">
    <source>
        <dbReference type="SAM" id="MobiDB-lite"/>
    </source>
</evidence>